<feature type="non-terminal residue" evidence="1">
    <location>
        <position position="1"/>
    </location>
</feature>
<name>A0A0K2UQP0_LEPSM</name>
<evidence type="ECO:0000313" key="1">
    <source>
        <dbReference type="EMBL" id="CDW40563.1"/>
    </source>
</evidence>
<sequence length="58" mass="6579">FLLRTVGVLRFLLSSFQAHSYETVSIVLNLFLKSILIIFKSELSYKSKLSSLIQVACL</sequence>
<accession>A0A0K2UQP0</accession>
<protein>
    <submittedName>
        <fullName evidence="1">Uncharacterized protein</fullName>
    </submittedName>
</protein>
<proteinExistence type="predicted"/>
<dbReference type="AlphaFoldDB" id="A0A0K2UQP0"/>
<organism evidence="1">
    <name type="scientific">Lepeophtheirus salmonis</name>
    <name type="common">Salmon louse</name>
    <name type="synonym">Caligus salmonis</name>
    <dbReference type="NCBI Taxonomy" id="72036"/>
    <lineage>
        <taxon>Eukaryota</taxon>
        <taxon>Metazoa</taxon>
        <taxon>Ecdysozoa</taxon>
        <taxon>Arthropoda</taxon>
        <taxon>Crustacea</taxon>
        <taxon>Multicrustacea</taxon>
        <taxon>Hexanauplia</taxon>
        <taxon>Copepoda</taxon>
        <taxon>Siphonostomatoida</taxon>
        <taxon>Caligidae</taxon>
        <taxon>Lepeophtheirus</taxon>
    </lineage>
</organism>
<dbReference type="EMBL" id="HACA01023202">
    <property type="protein sequence ID" value="CDW40563.1"/>
    <property type="molecule type" value="Transcribed_RNA"/>
</dbReference>
<reference evidence="1" key="1">
    <citation type="submission" date="2014-05" db="EMBL/GenBank/DDBJ databases">
        <authorList>
            <person name="Chronopoulou M."/>
        </authorList>
    </citation>
    <scope>NUCLEOTIDE SEQUENCE</scope>
    <source>
        <tissue evidence="1">Whole organism</tissue>
    </source>
</reference>